<dbReference type="KEGG" id="ptn:PTRA_a1601"/>
<dbReference type="OrthoDB" id="5515308at2"/>
<protein>
    <recommendedName>
        <fullName evidence="4">Membrane protein YGL010W</fullName>
    </recommendedName>
</protein>
<dbReference type="EMBL" id="CP011034">
    <property type="protein sequence ID" value="ALS32787.1"/>
    <property type="molecule type" value="Genomic_DNA"/>
</dbReference>
<dbReference type="Proteomes" id="UP000065261">
    <property type="component" value="Chromosome I"/>
</dbReference>
<feature type="transmembrane region" description="Helical" evidence="1">
    <location>
        <begin position="62"/>
        <end position="86"/>
    </location>
</feature>
<organism evidence="2">
    <name type="scientific">Pseudoalteromonas translucida KMM 520</name>
    <dbReference type="NCBI Taxonomy" id="1315283"/>
    <lineage>
        <taxon>Bacteria</taxon>
        <taxon>Pseudomonadati</taxon>
        <taxon>Pseudomonadota</taxon>
        <taxon>Gammaproteobacteria</taxon>
        <taxon>Alteromonadales</taxon>
        <taxon>Pseudoalteromonadaceae</taxon>
        <taxon>Pseudoalteromonas</taxon>
    </lineage>
</organism>
<evidence type="ECO:0000256" key="1">
    <source>
        <dbReference type="SAM" id="Phobius"/>
    </source>
</evidence>
<evidence type="ECO:0000313" key="2">
    <source>
        <dbReference type="EMBL" id="ALS32787.1"/>
    </source>
</evidence>
<proteinExistence type="predicted"/>
<dbReference type="AlphaFoldDB" id="A0A0U2NG99"/>
<dbReference type="InterPro" id="IPR009305">
    <property type="entry name" value="Mpo1-like"/>
</dbReference>
<accession>A0A0U2NG99</accession>
<dbReference type="PANTHER" id="PTHR28026:SF9">
    <property type="entry name" value="2-HYDROXY-PALMITIC ACID DIOXYGENASE MPO1"/>
    <property type="match status" value="1"/>
</dbReference>
<dbReference type="PANTHER" id="PTHR28026">
    <property type="entry name" value="DUF962 DOMAIN PROTEIN (AFU_ORTHOLOGUE AFUA_8G05310)"/>
    <property type="match status" value="1"/>
</dbReference>
<dbReference type="Pfam" id="PF06127">
    <property type="entry name" value="Mpo1-like"/>
    <property type="match status" value="1"/>
</dbReference>
<dbReference type="GO" id="GO:0046521">
    <property type="term" value="P:sphingoid catabolic process"/>
    <property type="evidence" value="ECO:0007669"/>
    <property type="project" value="TreeGrafter"/>
</dbReference>
<keyword evidence="1" id="KW-1133">Transmembrane helix</keyword>
<evidence type="ECO:0008006" key="4">
    <source>
        <dbReference type="Google" id="ProtNLM"/>
    </source>
</evidence>
<dbReference type="PATRIC" id="fig|1315283.4.peg.1379"/>
<feature type="transmembrane region" description="Helical" evidence="1">
    <location>
        <begin position="130"/>
        <end position="151"/>
    </location>
</feature>
<feature type="transmembrane region" description="Helical" evidence="1">
    <location>
        <begin position="98"/>
        <end position="118"/>
    </location>
</feature>
<dbReference type="GO" id="GO:0016020">
    <property type="term" value="C:membrane"/>
    <property type="evidence" value="ECO:0007669"/>
    <property type="project" value="GOC"/>
</dbReference>
<feature type="transmembrane region" description="Helical" evidence="1">
    <location>
        <begin position="21"/>
        <end position="42"/>
    </location>
</feature>
<dbReference type="RefSeq" id="WP_058373210.1">
    <property type="nucleotide sequence ID" value="NZ_CP011034.1"/>
</dbReference>
<keyword evidence="1" id="KW-0812">Transmembrane</keyword>
<reference evidence="2 3" key="1">
    <citation type="submission" date="2015-03" db="EMBL/GenBank/DDBJ databases">
        <authorList>
            <person name="Murphy D."/>
        </authorList>
    </citation>
    <scope>NUCLEOTIDE SEQUENCE [LARGE SCALE GENOMIC DNA]</scope>
    <source>
        <strain evidence="2 3">KMM 520</strain>
    </source>
</reference>
<name>A0A0U2NG99_9GAMM</name>
<evidence type="ECO:0000313" key="3">
    <source>
        <dbReference type="Proteomes" id="UP000065261"/>
    </source>
</evidence>
<sequence>MKTLQQQLGNYGLYHRSKRNVLTHLLGIPLIVFAVLCLLARIQIPLGGLVIDGGQLIVFVSVVYYLMLSVSLGLIMAVLLTMLLVGAQPIAAMAFTPWLTISVGLFVFGWILQFAGHYFEGKKPAFIDDISGLIIGPLYVTAELLFMLGCYKKLEQQVTDIAGPTKL</sequence>
<gene>
    <name evidence="2" type="ORF">PTRA_a1601</name>
</gene>
<keyword evidence="1" id="KW-0472">Membrane</keyword>